<dbReference type="PIRSF" id="PIRSF039026">
    <property type="entry name" value="SiaP"/>
    <property type="match status" value="1"/>
</dbReference>
<protein>
    <submittedName>
        <fullName evidence="3">TRAP-type mannitol/chloroaromatic compound transport system substrate-binding protein</fullName>
    </submittedName>
</protein>
<keyword evidence="1 2" id="KW-0732">Signal</keyword>
<dbReference type="PANTHER" id="PTHR33376:SF5">
    <property type="entry name" value="EXTRACYTOPLASMIC SOLUTE RECEPTOR PROTEIN"/>
    <property type="match status" value="1"/>
</dbReference>
<evidence type="ECO:0000256" key="1">
    <source>
        <dbReference type="ARBA" id="ARBA00022729"/>
    </source>
</evidence>
<dbReference type="NCBIfam" id="NF037995">
    <property type="entry name" value="TRAP_S1"/>
    <property type="match status" value="1"/>
</dbReference>
<keyword evidence="4" id="KW-1185">Reference proteome</keyword>
<comment type="caution">
    <text evidence="3">The sequence shown here is derived from an EMBL/GenBank/DDBJ whole genome shotgun (WGS) entry which is preliminary data.</text>
</comment>
<dbReference type="Proteomes" id="UP001244552">
    <property type="component" value="Unassembled WGS sequence"/>
</dbReference>
<dbReference type="InterPro" id="IPR026289">
    <property type="entry name" value="SBP_TakP-like"/>
</dbReference>
<feature type="signal peptide" evidence="2">
    <location>
        <begin position="1"/>
        <end position="26"/>
    </location>
</feature>
<dbReference type="PANTHER" id="PTHR33376">
    <property type="match status" value="1"/>
</dbReference>
<dbReference type="Gene3D" id="3.40.190.10">
    <property type="entry name" value="Periplasmic binding protein-like II"/>
    <property type="match status" value="1"/>
</dbReference>
<sequence length="363" mass="39722">MKRRAFLTATAVSGLAVGTVSAPALAQGTPQVRWRMATSWPKSLDTIHGSAEAMCQRIAQLTDGKFEIRPFASGELVPAGQVLDAVQNNTVECGHTLASFYIGKNTAYGIDGGLPFGLNARQHAAWLHYGGGMDALREFYGRNGLVNFLVGNVGVQMGGWYRKEIKSVEDLNGLKFRVGGFGGLVMTKLGVVPQQIAASDIYTGLEKGTIDAAEWIGPYDDEKLGFAKVAKYYYTPGWWEGSAAITGLVSTTAWNNLPDPFKVAFETAANEQALLMQAKYDAKNPEALRRLVGMGVQLRAFPRPVMDACYKASMEVLKENVDSNPDFARIYDSWKAFNDSSNSWFALAEHQLDSYRYTAQRKG</sequence>
<reference evidence="3 4" key="1">
    <citation type="submission" date="2023-07" db="EMBL/GenBank/DDBJ databases">
        <title>Genomic Encyclopedia of Type Strains, Phase IV (KMG-IV): sequencing the most valuable type-strain genomes for metagenomic binning, comparative biology and taxonomic classification.</title>
        <authorList>
            <person name="Goeker M."/>
        </authorList>
    </citation>
    <scope>NUCLEOTIDE SEQUENCE [LARGE SCALE GENOMIC DNA]</scope>
    <source>
        <strain evidence="3 4">DSM 19922</strain>
    </source>
</reference>
<name>A0ABU0MW32_9PROT</name>
<dbReference type="Pfam" id="PF03480">
    <property type="entry name" value="DctP"/>
    <property type="match status" value="1"/>
</dbReference>
<evidence type="ECO:0000256" key="2">
    <source>
        <dbReference type="SAM" id="SignalP"/>
    </source>
</evidence>
<accession>A0ABU0MW32</accession>
<organism evidence="3 4">
    <name type="scientific">Azospirillum picis</name>
    <dbReference type="NCBI Taxonomy" id="488438"/>
    <lineage>
        <taxon>Bacteria</taxon>
        <taxon>Pseudomonadati</taxon>
        <taxon>Pseudomonadota</taxon>
        <taxon>Alphaproteobacteria</taxon>
        <taxon>Rhodospirillales</taxon>
        <taxon>Azospirillaceae</taxon>
        <taxon>Azospirillum</taxon>
    </lineage>
</organism>
<gene>
    <name evidence="3" type="ORF">QO018_006188</name>
</gene>
<dbReference type="RefSeq" id="WP_209990955.1">
    <property type="nucleotide sequence ID" value="NZ_JAGINO010000039.1"/>
</dbReference>
<dbReference type="Gene3D" id="3.40.190.170">
    <property type="entry name" value="Bacterial extracellular solute-binding protein, family 7"/>
    <property type="match status" value="1"/>
</dbReference>
<dbReference type="InterPro" id="IPR018389">
    <property type="entry name" value="DctP_fam"/>
</dbReference>
<proteinExistence type="predicted"/>
<dbReference type="EMBL" id="JAUSVU010000042">
    <property type="protein sequence ID" value="MDQ0537286.1"/>
    <property type="molecule type" value="Genomic_DNA"/>
</dbReference>
<evidence type="ECO:0000313" key="3">
    <source>
        <dbReference type="EMBL" id="MDQ0537286.1"/>
    </source>
</evidence>
<feature type="chain" id="PRO_5047257591" evidence="2">
    <location>
        <begin position="27"/>
        <end position="363"/>
    </location>
</feature>
<evidence type="ECO:0000313" key="4">
    <source>
        <dbReference type="Proteomes" id="UP001244552"/>
    </source>
</evidence>
<dbReference type="InterPro" id="IPR038404">
    <property type="entry name" value="TRAP_DctP_sf"/>
</dbReference>